<gene>
    <name evidence="2" type="ORF">GCM10011390_31850</name>
</gene>
<proteinExistence type="predicted"/>
<name>A0A916ZS98_9HYPH</name>
<protein>
    <submittedName>
        <fullName evidence="2">Uncharacterized protein</fullName>
    </submittedName>
</protein>
<evidence type="ECO:0000256" key="1">
    <source>
        <dbReference type="SAM" id="MobiDB-lite"/>
    </source>
</evidence>
<sequence length="92" mass="10191">MLTDDEKDRISLEIGKLLEGQDIEDVASILAGHIAMVAAHGGETKEEAVDFLDDIRDEAEEMLETIDFDALHAGDDEDEDEEDEEDEADAKK</sequence>
<keyword evidence="3" id="KW-1185">Reference proteome</keyword>
<dbReference type="RefSeq" id="WP_188910207.1">
    <property type="nucleotide sequence ID" value="NZ_BMIQ01000005.1"/>
</dbReference>
<dbReference type="Proteomes" id="UP000644699">
    <property type="component" value="Unassembled WGS sequence"/>
</dbReference>
<dbReference type="AlphaFoldDB" id="A0A916ZS98"/>
<feature type="compositionally biased region" description="Acidic residues" evidence="1">
    <location>
        <begin position="75"/>
        <end position="92"/>
    </location>
</feature>
<accession>A0A916ZS98</accession>
<reference evidence="2" key="1">
    <citation type="journal article" date="2014" name="Int. J. Syst. Evol. Microbiol.">
        <title>Complete genome sequence of Corynebacterium casei LMG S-19264T (=DSM 44701T), isolated from a smear-ripened cheese.</title>
        <authorList>
            <consortium name="US DOE Joint Genome Institute (JGI-PGF)"/>
            <person name="Walter F."/>
            <person name="Albersmeier A."/>
            <person name="Kalinowski J."/>
            <person name="Ruckert C."/>
        </authorList>
    </citation>
    <scope>NUCLEOTIDE SEQUENCE</scope>
    <source>
        <strain evidence="2">CGMCC 1.15367</strain>
    </source>
</reference>
<feature type="region of interest" description="Disordered" evidence="1">
    <location>
        <begin position="69"/>
        <end position="92"/>
    </location>
</feature>
<evidence type="ECO:0000313" key="2">
    <source>
        <dbReference type="EMBL" id="GGE10461.1"/>
    </source>
</evidence>
<organism evidence="2 3">
    <name type="scientific">Aureimonas endophytica</name>
    <dbReference type="NCBI Taxonomy" id="2027858"/>
    <lineage>
        <taxon>Bacteria</taxon>
        <taxon>Pseudomonadati</taxon>
        <taxon>Pseudomonadota</taxon>
        <taxon>Alphaproteobacteria</taxon>
        <taxon>Hyphomicrobiales</taxon>
        <taxon>Aurantimonadaceae</taxon>
        <taxon>Aureimonas</taxon>
    </lineage>
</organism>
<reference evidence="2" key="2">
    <citation type="submission" date="2020-09" db="EMBL/GenBank/DDBJ databases">
        <authorList>
            <person name="Sun Q."/>
            <person name="Zhou Y."/>
        </authorList>
    </citation>
    <scope>NUCLEOTIDE SEQUENCE</scope>
    <source>
        <strain evidence="2">CGMCC 1.15367</strain>
    </source>
</reference>
<comment type="caution">
    <text evidence="2">The sequence shown here is derived from an EMBL/GenBank/DDBJ whole genome shotgun (WGS) entry which is preliminary data.</text>
</comment>
<dbReference type="EMBL" id="BMIQ01000005">
    <property type="protein sequence ID" value="GGE10461.1"/>
    <property type="molecule type" value="Genomic_DNA"/>
</dbReference>
<evidence type="ECO:0000313" key="3">
    <source>
        <dbReference type="Proteomes" id="UP000644699"/>
    </source>
</evidence>